<evidence type="ECO:0000313" key="3">
    <source>
        <dbReference type="EMBL" id="GGO96142.1"/>
    </source>
</evidence>
<dbReference type="Pfam" id="PF10066">
    <property type="entry name" value="DUF2304"/>
    <property type="match status" value="1"/>
</dbReference>
<reference evidence="3" key="2">
    <citation type="submission" date="2020-09" db="EMBL/GenBank/DDBJ databases">
        <authorList>
            <person name="Sun Q."/>
            <person name="Zhou Y."/>
        </authorList>
    </citation>
    <scope>NUCLEOTIDE SEQUENCE</scope>
    <source>
        <strain evidence="3">CGMCC 4.7372</strain>
    </source>
</reference>
<keyword evidence="2" id="KW-1133">Transmembrane helix</keyword>
<dbReference type="Proteomes" id="UP000614239">
    <property type="component" value="Unassembled WGS sequence"/>
</dbReference>
<feature type="transmembrane region" description="Helical" evidence="2">
    <location>
        <begin position="6"/>
        <end position="23"/>
    </location>
</feature>
<dbReference type="KEGG" id="actp:B6G06_07645"/>
<comment type="caution">
    <text evidence="3">The sequence shown here is derived from an EMBL/GenBank/DDBJ whole genome shotgun (WGS) entry which is preliminary data.</text>
</comment>
<reference evidence="3" key="1">
    <citation type="journal article" date="2014" name="Int. J. Syst. Evol. Microbiol.">
        <title>Complete genome sequence of Corynebacterium casei LMG S-19264T (=DSM 44701T), isolated from a smear-ripened cheese.</title>
        <authorList>
            <consortium name="US DOE Joint Genome Institute (JGI-PGF)"/>
            <person name="Walter F."/>
            <person name="Albersmeier A."/>
            <person name="Kalinowski J."/>
            <person name="Ruckert C."/>
        </authorList>
    </citation>
    <scope>NUCLEOTIDE SEQUENCE</scope>
    <source>
        <strain evidence="3">CGMCC 4.7372</strain>
    </source>
</reference>
<evidence type="ECO:0000313" key="4">
    <source>
        <dbReference type="Proteomes" id="UP000614239"/>
    </source>
</evidence>
<feature type="region of interest" description="Disordered" evidence="1">
    <location>
        <begin position="124"/>
        <end position="153"/>
    </location>
</feature>
<gene>
    <name evidence="3" type="ORF">GCM10011612_05640</name>
</gene>
<protein>
    <recommendedName>
        <fullName evidence="5">DUF2304 domain-containing protein</fullName>
    </recommendedName>
</protein>
<keyword evidence="2" id="KW-0812">Transmembrane</keyword>
<organism evidence="3 4">
    <name type="scientific">Actinomyces gaoshouyii</name>
    <dbReference type="NCBI Taxonomy" id="1960083"/>
    <lineage>
        <taxon>Bacteria</taxon>
        <taxon>Bacillati</taxon>
        <taxon>Actinomycetota</taxon>
        <taxon>Actinomycetes</taxon>
        <taxon>Actinomycetales</taxon>
        <taxon>Actinomycetaceae</taxon>
        <taxon>Actinomyces</taxon>
    </lineage>
</organism>
<evidence type="ECO:0008006" key="5">
    <source>
        <dbReference type="Google" id="ProtNLM"/>
    </source>
</evidence>
<dbReference type="EMBL" id="BMNJ01000002">
    <property type="protein sequence ID" value="GGO96142.1"/>
    <property type="molecule type" value="Genomic_DNA"/>
</dbReference>
<dbReference type="InterPro" id="IPR019277">
    <property type="entry name" value="DUF2304"/>
</dbReference>
<dbReference type="RefSeq" id="WP_080462017.1">
    <property type="nucleotide sequence ID" value="NZ_BMNJ01000002.1"/>
</dbReference>
<proteinExistence type="predicted"/>
<feature type="transmembrane region" description="Helical" evidence="2">
    <location>
        <begin position="68"/>
        <end position="86"/>
    </location>
</feature>
<feature type="transmembrane region" description="Helical" evidence="2">
    <location>
        <begin position="35"/>
        <end position="56"/>
    </location>
</feature>
<accession>A0A8H9H7Y6</accession>
<keyword evidence="4" id="KW-1185">Reference proteome</keyword>
<evidence type="ECO:0000256" key="1">
    <source>
        <dbReference type="SAM" id="MobiDB-lite"/>
    </source>
</evidence>
<feature type="compositionally biased region" description="Low complexity" evidence="1">
    <location>
        <begin position="126"/>
        <end position="139"/>
    </location>
</feature>
<keyword evidence="2" id="KW-0472">Membrane</keyword>
<sequence>MSSTYILGVIFAMIVLVSIFLRMRNSGMKEAYATWWIIIAIGCFVFALIPGGLRAVSSRLGVEVPLNLGFFVAGIILLLLSLRFSVDLSHNAEDRRRLAEEIAILRAEVDRLTARIDEVGIDARDPGAAAPTGSAGTASMDLADGEGPGPQAR</sequence>
<name>A0A8H9H7Y6_9ACTO</name>
<dbReference type="AlphaFoldDB" id="A0A8H9H7Y6"/>
<evidence type="ECO:0000256" key="2">
    <source>
        <dbReference type="SAM" id="Phobius"/>
    </source>
</evidence>